<evidence type="ECO:0000313" key="2">
    <source>
        <dbReference type="Proteomes" id="UP000625711"/>
    </source>
</evidence>
<dbReference type="EMBL" id="JAACXV010014447">
    <property type="protein sequence ID" value="KAF7267234.1"/>
    <property type="molecule type" value="Genomic_DNA"/>
</dbReference>
<evidence type="ECO:0000313" key="1">
    <source>
        <dbReference type="EMBL" id="KAF7267234.1"/>
    </source>
</evidence>
<gene>
    <name evidence="1" type="ORF">GWI33_019516</name>
</gene>
<dbReference type="Proteomes" id="UP000625711">
    <property type="component" value="Unassembled WGS sequence"/>
</dbReference>
<reference evidence="1" key="1">
    <citation type="submission" date="2020-08" db="EMBL/GenBank/DDBJ databases">
        <title>Genome sequencing and assembly of the red palm weevil Rhynchophorus ferrugineus.</title>
        <authorList>
            <person name="Dias G.B."/>
            <person name="Bergman C.M."/>
            <person name="Manee M."/>
        </authorList>
    </citation>
    <scope>NUCLEOTIDE SEQUENCE</scope>
    <source>
        <strain evidence="1">AA-2017</strain>
        <tissue evidence="1">Whole larva</tissue>
    </source>
</reference>
<protein>
    <submittedName>
        <fullName evidence="1">Uncharacterized protein</fullName>
    </submittedName>
</protein>
<sequence length="69" mass="7874">MKENRHRTGVEFRFFGCIAKAAAVDRVFSPPPPPFAALRRLIYSLDTDYKGRIVLETATFHTSVVRDYA</sequence>
<proteinExistence type="predicted"/>
<accession>A0A834HSQ1</accession>
<organism evidence="1 2">
    <name type="scientific">Rhynchophorus ferrugineus</name>
    <name type="common">Red palm weevil</name>
    <name type="synonym">Curculio ferrugineus</name>
    <dbReference type="NCBI Taxonomy" id="354439"/>
    <lineage>
        <taxon>Eukaryota</taxon>
        <taxon>Metazoa</taxon>
        <taxon>Ecdysozoa</taxon>
        <taxon>Arthropoda</taxon>
        <taxon>Hexapoda</taxon>
        <taxon>Insecta</taxon>
        <taxon>Pterygota</taxon>
        <taxon>Neoptera</taxon>
        <taxon>Endopterygota</taxon>
        <taxon>Coleoptera</taxon>
        <taxon>Polyphaga</taxon>
        <taxon>Cucujiformia</taxon>
        <taxon>Curculionidae</taxon>
        <taxon>Dryophthorinae</taxon>
        <taxon>Rhynchophorus</taxon>
    </lineage>
</organism>
<name>A0A834HSQ1_RHYFE</name>
<keyword evidence="2" id="KW-1185">Reference proteome</keyword>
<comment type="caution">
    <text evidence="1">The sequence shown here is derived from an EMBL/GenBank/DDBJ whole genome shotgun (WGS) entry which is preliminary data.</text>
</comment>
<dbReference type="AlphaFoldDB" id="A0A834HSQ1"/>